<dbReference type="SUPFAM" id="SSF52507">
    <property type="entry name" value="Homo-oligomeric flavin-containing Cys decarboxylases, HFCD"/>
    <property type="match status" value="1"/>
</dbReference>
<feature type="binding site" evidence="5">
    <location>
        <begin position="96"/>
        <end position="99"/>
    </location>
    <ligand>
        <name>FMN</name>
        <dbReference type="ChEBI" id="CHEBI:58210"/>
    </ligand>
</feature>
<feature type="binding site" evidence="5">
    <location>
        <begin position="9"/>
        <end position="11"/>
    </location>
    <ligand>
        <name>FMN</name>
        <dbReference type="ChEBI" id="CHEBI:58210"/>
    </ligand>
</feature>
<dbReference type="EMBL" id="JBHSPH010000020">
    <property type="protein sequence ID" value="MFC5865571.1"/>
    <property type="molecule type" value="Genomic_DNA"/>
</dbReference>
<accession>A0ABW1EMS1</accession>
<feature type="binding site" evidence="5">
    <location>
        <position position="131"/>
    </location>
    <ligand>
        <name>FMN</name>
        <dbReference type="ChEBI" id="CHEBI:58210"/>
    </ligand>
</feature>
<sequence>MNLTLAMTGASGAVFAREMLRVLEADERVERVHFVASENSLRVLAEELELSGRNGLAEKLLGHVSVKTIQLAENDVGASIASGSYPATAMVVLPCSMGTLASIANGLAENLIHRAADVMLKERRPLILCVRETPFNRIHLRNMQLASDAGAVIFPVIPSFYNKPVDSTEMARQFVYRVLAHIGLPQKDAYIWKPEQ</sequence>
<protein>
    <recommendedName>
        <fullName evidence="5">Flavin prenyltransferase UbiX</fullName>
        <ecNumber evidence="5">2.5.1.129</ecNumber>
    </recommendedName>
</protein>
<dbReference type="InterPro" id="IPR004507">
    <property type="entry name" value="UbiX-like"/>
</dbReference>
<gene>
    <name evidence="5" type="primary">ubiX</name>
    <name evidence="7" type="ORF">ACFPT7_24915</name>
</gene>
<dbReference type="Pfam" id="PF02441">
    <property type="entry name" value="Flavoprotein"/>
    <property type="match status" value="1"/>
</dbReference>
<feature type="binding site" evidence="5">
    <location>
        <position position="177"/>
    </location>
    <ligand>
        <name>dimethylallyl phosphate</name>
        <dbReference type="ChEBI" id="CHEBI:88052"/>
    </ligand>
</feature>
<dbReference type="Proteomes" id="UP001596091">
    <property type="component" value="Unassembled WGS sequence"/>
</dbReference>
<feature type="domain" description="Flavoprotein" evidence="6">
    <location>
        <begin position="1"/>
        <end position="173"/>
    </location>
</feature>
<comment type="caution">
    <text evidence="5">Lacks conserved residue(s) required for the propagation of feature annotation.</text>
</comment>
<dbReference type="EC" id="2.5.1.129" evidence="5"/>
<organism evidence="7 8">
    <name type="scientific">Acidicapsa dinghuensis</name>
    <dbReference type="NCBI Taxonomy" id="2218256"/>
    <lineage>
        <taxon>Bacteria</taxon>
        <taxon>Pseudomonadati</taxon>
        <taxon>Acidobacteriota</taxon>
        <taxon>Terriglobia</taxon>
        <taxon>Terriglobales</taxon>
        <taxon>Acidobacteriaceae</taxon>
        <taxon>Acidicapsa</taxon>
    </lineage>
</organism>
<dbReference type="InterPro" id="IPR003382">
    <property type="entry name" value="Flavoprotein"/>
</dbReference>
<evidence type="ECO:0000256" key="5">
    <source>
        <dbReference type="HAMAP-Rule" id="MF_01984"/>
    </source>
</evidence>
<dbReference type="Gene3D" id="3.40.50.1950">
    <property type="entry name" value="Flavin prenyltransferase-like"/>
    <property type="match status" value="1"/>
</dbReference>
<comment type="catalytic activity">
    <reaction evidence="5">
        <text>dimethylallyl phosphate + FMNH2 = prenylated FMNH2 + phosphate</text>
        <dbReference type="Rhea" id="RHEA:37743"/>
        <dbReference type="ChEBI" id="CHEBI:43474"/>
        <dbReference type="ChEBI" id="CHEBI:57618"/>
        <dbReference type="ChEBI" id="CHEBI:87467"/>
        <dbReference type="ChEBI" id="CHEBI:88052"/>
        <dbReference type="EC" id="2.5.1.129"/>
    </reaction>
</comment>
<proteinExistence type="inferred from homology"/>
<evidence type="ECO:0000256" key="2">
    <source>
        <dbReference type="ARBA" id="ARBA00022630"/>
    </source>
</evidence>
<name>A0ABW1EMS1_9BACT</name>
<comment type="similarity">
    <text evidence="5">Belongs to the UbiX/PAD1 family.</text>
</comment>
<comment type="caution">
    <text evidence="7">The sequence shown here is derived from an EMBL/GenBank/DDBJ whole genome shotgun (WGS) entry which is preliminary data.</text>
</comment>
<feature type="binding site" evidence="5">
    <location>
        <position position="161"/>
    </location>
    <ligand>
        <name>dimethylallyl phosphate</name>
        <dbReference type="ChEBI" id="CHEBI:88052"/>
    </ligand>
</feature>
<evidence type="ECO:0000313" key="8">
    <source>
        <dbReference type="Proteomes" id="UP001596091"/>
    </source>
</evidence>
<dbReference type="InterPro" id="IPR036551">
    <property type="entry name" value="Flavin_trans-like"/>
</dbReference>
<keyword evidence="4 5" id="KW-0808">Transferase</keyword>
<dbReference type="NCBIfam" id="NF004685">
    <property type="entry name" value="PRK06029.1"/>
    <property type="match status" value="1"/>
</dbReference>
<dbReference type="NCBIfam" id="TIGR00421">
    <property type="entry name" value="ubiX_pad"/>
    <property type="match status" value="1"/>
</dbReference>
<evidence type="ECO:0000256" key="1">
    <source>
        <dbReference type="ARBA" id="ARBA00022602"/>
    </source>
</evidence>
<evidence type="ECO:0000256" key="3">
    <source>
        <dbReference type="ARBA" id="ARBA00022643"/>
    </source>
</evidence>
<evidence type="ECO:0000256" key="4">
    <source>
        <dbReference type="ARBA" id="ARBA00022679"/>
    </source>
</evidence>
<feature type="binding site" evidence="5">
    <location>
        <position position="37"/>
    </location>
    <ligand>
        <name>FMN</name>
        <dbReference type="ChEBI" id="CHEBI:58210"/>
    </ligand>
</feature>
<evidence type="ECO:0000313" key="7">
    <source>
        <dbReference type="EMBL" id="MFC5865571.1"/>
    </source>
</evidence>
<comment type="function">
    <text evidence="5">Flavin prenyltransferase that catalyzes the synthesis of the prenylated FMN cofactor (prenyl-FMN) for 4-hydroxy-3-polyprenylbenzoic acid decarboxylase UbiD. The prenyltransferase is metal-independent and links a dimethylallyl moiety from dimethylallyl monophosphate (DMAP) to the flavin N5 and C6 atoms of FMN.</text>
</comment>
<keyword evidence="1 5" id="KW-0637">Prenyltransferase</keyword>
<keyword evidence="3 5" id="KW-0288">FMN</keyword>
<dbReference type="HAMAP" id="MF_01984">
    <property type="entry name" value="ubiX_pad"/>
    <property type="match status" value="1"/>
</dbReference>
<reference evidence="8" key="1">
    <citation type="journal article" date="2019" name="Int. J. Syst. Evol. Microbiol.">
        <title>The Global Catalogue of Microorganisms (GCM) 10K type strain sequencing project: providing services to taxonomists for standard genome sequencing and annotation.</title>
        <authorList>
            <consortium name="The Broad Institute Genomics Platform"/>
            <consortium name="The Broad Institute Genome Sequencing Center for Infectious Disease"/>
            <person name="Wu L."/>
            <person name="Ma J."/>
        </authorList>
    </citation>
    <scope>NUCLEOTIDE SEQUENCE [LARGE SCALE GENOMIC DNA]</scope>
    <source>
        <strain evidence="8">JCM 4087</strain>
    </source>
</reference>
<keyword evidence="2 5" id="KW-0285">Flavoprotein</keyword>
<dbReference type="RefSeq" id="WP_263341704.1">
    <property type="nucleotide sequence ID" value="NZ_JAGSYH010000008.1"/>
</dbReference>
<evidence type="ECO:0000259" key="6">
    <source>
        <dbReference type="Pfam" id="PF02441"/>
    </source>
</evidence>
<keyword evidence="8" id="KW-1185">Reference proteome</keyword>